<evidence type="ECO:0000256" key="3">
    <source>
        <dbReference type="ARBA" id="ARBA00022519"/>
    </source>
</evidence>
<keyword evidence="3" id="KW-0997">Cell inner membrane</keyword>
<evidence type="ECO:0000256" key="1">
    <source>
        <dbReference type="ARBA" id="ARBA00004533"/>
    </source>
</evidence>
<feature type="transmembrane region" description="Helical" evidence="7">
    <location>
        <begin position="28"/>
        <end position="49"/>
    </location>
</feature>
<evidence type="ECO:0000256" key="2">
    <source>
        <dbReference type="ARBA" id="ARBA00022475"/>
    </source>
</evidence>
<keyword evidence="5 7" id="KW-1133">Transmembrane helix</keyword>
<evidence type="ECO:0000313" key="9">
    <source>
        <dbReference type="EMBL" id="OMG75205.1"/>
    </source>
</evidence>
<protein>
    <submittedName>
        <fullName evidence="9">Mammalian cell entry protein</fullName>
    </submittedName>
</protein>
<dbReference type="RefSeq" id="WP_076474362.1">
    <property type="nucleotide sequence ID" value="NZ_MTJZ01000001.1"/>
</dbReference>
<evidence type="ECO:0000256" key="5">
    <source>
        <dbReference type="ARBA" id="ARBA00022989"/>
    </source>
</evidence>
<dbReference type="PANTHER" id="PTHR30462:SF0">
    <property type="entry name" value="INTERMEMBRANE TRANSPORT PROTEIN YEBT"/>
    <property type="match status" value="1"/>
</dbReference>
<keyword evidence="2" id="KW-1003">Cell membrane</keyword>
<dbReference type="EMBL" id="MTJZ01000001">
    <property type="protein sequence ID" value="OMG75205.1"/>
    <property type="molecule type" value="Genomic_DNA"/>
</dbReference>
<sequence>MSGPEQKPDMPDIPDAVSTTRSRWRMQLVWLVPIVAVLIGGWLAVKAVIEQGPTITITFRTGEGLEAGKTKIKFKNVDIGVVRSVVLSTDHKRVVATADISKDATTLLVDNTRFWVVRPRIAGGTVSGLNTLLSGAFIGTDVGDAKAARRAFTGLEAPPVFTSDEPGREFVLRSADMGSVDVGTPVYFRRLQVGQVVTYALDPDGKGVTLRVFVNAPYDRFVNADSRFWHASGVDVALSPDGLRVETQSLVSIMIGGIAFETPVDSLDQPVAATDAPFTLFHDRAEAMKRHDRIIEKFLVNFTESVRGLAIGAPVDFRGVTVGEVTGIYTRFDRETRKFSIPVEFNLYPERFTSRYRTGAKGGRLSQQPEKLANLLVERGLRAQLRTGNLLTGQLYVALDFFPDAAKASIDWAANPPELPAIPGSLQSLQDSVTHLMAKLNGMPLDKIGNNAQQTLASANLLLKQLDTVVPQARDTLASAHTALDSAHIALDSANNALQPGSELQQNSADAMREIARTAAAFRTLADYLERHPEALVRGKTEGRP</sequence>
<keyword evidence="4 7" id="KW-0812">Transmembrane</keyword>
<evidence type="ECO:0000256" key="7">
    <source>
        <dbReference type="SAM" id="Phobius"/>
    </source>
</evidence>
<reference evidence="9 10" key="1">
    <citation type="submission" date="2017-01" db="EMBL/GenBank/DDBJ databases">
        <title>Phylogeographic, genomic and meropenem susceptibility analysis of Burkholderia ubonensis.</title>
        <authorList>
            <person name="Price E.P."/>
            <person name="Sarovich D.S."/>
            <person name="Webb J.R."/>
            <person name="Hall C.M."/>
            <person name="Sahl J.W."/>
            <person name="Kaestli M."/>
            <person name="Mayo M."/>
            <person name="Harrington G."/>
            <person name="Baker A.L."/>
            <person name="Sidak-Loftis L.C."/>
            <person name="Lummis M."/>
            <person name="Schupp J.M."/>
            <person name="Gillece J.D."/>
            <person name="Tuanyok A."/>
            <person name="Warner J."/>
            <person name="Busch J.D."/>
            <person name="Keim P."/>
            <person name="Currie B.J."/>
            <person name="Wagner D.M."/>
        </authorList>
    </citation>
    <scope>NUCLEOTIDE SEQUENCE [LARGE SCALE GENOMIC DNA]</scope>
    <source>
        <strain evidence="9 10">A21</strain>
    </source>
</reference>
<evidence type="ECO:0000313" key="10">
    <source>
        <dbReference type="Proteomes" id="UP000187194"/>
    </source>
</evidence>
<organism evidence="9 10">
    <name type="scientific">Burkholderia ubonensis</name>
    <dbReference type="NCBI Taxonomy" id="101571"/>
    <lineage>
        <taxon>Bacteria</taxon>
        <taxon>Pseudomonadati</taxon>
        <taxon>Pseudomonadota</taxon>
        <taxon>Betaproteobacteria</taxon>
        <taxon>Burkholderiales</taxon>
        <taxon>Burkholderiaceae</taxon>
        <taxon>Burkholderia</taxon>
        <taxon>Burkholderia cepacia complex</taxon>
    </lineage>
</organism>
<dbReference type="Proteomes" id="UP000187194">
    <property type="component" value="Unassembled WGS sequence"/>
</dbReference>
<feature type="domain" description="Mce/MlaD" evidence="8">
    <location>
        <begin position="302"/>
        <end position="401"/>
    </location>
</feature>
<comment type="subcellular location">
    <subcellularLocation>
        <location evidence="1">Cell inner membrane</location>
    </subcellularLocation>
</comment>
<feature type="domain" description="Mce/MlaD" evidence="8">
    <location>
        <begin position="167"/>
        <end position="227"/>
    </location>
</feature>
<name>A0A1R1JIJ1_9BURK</name>
<dbReference type="AlphaFoldDB" id="A0A1R1JIJ1"/>
<evidence type="ECO:0000259" key="8">
    <source>
        <dbReference type="Pfam" id="PF02470"/>
    </source>
</evidence>
<proteinExistence type="predicted"/>
<dbReference type="PANTHER" id="PTHR30462">
    <property type="entry name" value="INTERMEMBRANE TRANSPORT PROTEIN PQIB-RELATED"/>
    <property type="match status" value="1"/>
</dbReference>
<feature type="domain" description="Mce/MlaD" evidence="8">
    <location>
        <begin position="52"/>
        <end position="137"/>
    </location>
</feature>
<dbReference type="Pfam" id="PF02470">
    <property type="entry name" value="MlaD"/>
    <property type="match status" value="3"/>
</dbReference>
<accession>A0A1R1JIJ1</accession>
<dbReference type="InterPro" id="IPR003399">
    <property type="entry name" value="Mce/MlaD"/>
</dbReference>
<evidence type="ECO:0000256" key="6">
    <source>
        <dbReference type="ARBA" id="ARBA00023136"/>
    </source>
</evidence>
<dbReference type="InterPro" id="IPR051800">
    <property type="entry name" value="PqiA-PqiB_transport"/>
</dbReference>
<dbReference type="GO" id="GO:0005886">
    <property type="term" value="C:plasma membrane"/>
    <property type="evidence" value="ECO:0007669"/>
    <property type="project" value="UniProtKB-SubCell"/>
</dbReference>
<comment type="caution">
    <text evidence="9">The sequence shown here is derived from an EMBL/GenBank/DDBJ whole genome shotgun (WGS) entry which is preliminary data.</text>
</comment>
<evidence type="ECO:0000256" key="4">
    <source>
        <dbReference type="ARBA" id="ARBA00022692"/>
    </source>
</evidence>
<keyword evidence="6 7" id="KW-0472">Membrane</keyword>
<gene>
    <name evidence="9" type="ORF">BW685_00680</name>
</gene>